<dbReference type="EMBL" id="KT151955">
    <property type="protein sequence ID" value="ALA07192.1"/>
    <property type="molecule type" value="Genomic_DNA"/>
</dbReference>
<name>A0A0K2CMZ5_9CAUD</name>
<protein>
    <submittedName>
        <fullName evidence="1">Uncharacterized protein</fullName>
    </submittedName>
</protein>
<proteinExistence type="predicted"/>
<evidence type="ECO:0000313" key="2">
    <source>
        <dbReference type="Proteomes" id="UP000208104"/>
    </source>
</evidence>
<reference evidence="1 2" key="1">
    <citation type="journal article" date="2015" name="Genome Announc.">
        <title>Genome Sequences of Five Additional Brevibacillus laterosporus Bacteriophages.</title>
        <authorList>
            <person name="Merrill B.D."/>
            <person name="Berg J.A."/>
            <person name="Graves K.A."/>
            <person name="Ward A.T."/>
            <person name="Hilton J.A."/>
            <person name="Wake B.N."/>
            <person name="Grose J.H."/>
            <person name="Breakwell D.P."/>
            <person name="Burnett S.H."/>
        </authorList>
    </citation>
    <scope>NUCLEOTIDE SEQUENCE [LARGE SCALE GENOMIC DNA]</scope>
</reference>
<evidence type="ECO:0000313" key="1">
    <source>
        <dbReference type="EMBL" id="ALA07192.1"/>
    </source>
</evidence>
<keyword evidence="2" id="KW-1185">Reference proteome</keyword>
<organism evidence="1 2">
    <name type="scientific">Brevibacillus phage Jenst</name>
    <dbReference type="NCBI Taxonomy" id="1691954"/>
    <lineage>
        <taxon>Viruses</taxon>
        <taxon>Duplodnaviria</taxon>
        <taxon>Heunggongvirae</taxon>
        <taxon>Uroviricota</taxon>
        <taxon>Caudoviricetes</taxon>
        <taxon>Jenstvirus</taxon>
        <taxon>Jenstvirus jenst</taxon>
    </lineage>
</organism>
<dbReference type="Proteomes" id="UP000208104">
    <property type="component" value="Segment"/>
</dbReference>
<dbReference type="GeneID" id="26626011"/>
<dbReference type="KEGG" id="vg:26626011"/>
<dbReference type="RefSeq" id="YP_009199124.1">
    <property type="nucleotide sequence ID" value="NC_028805.1"/>
</dbReference>
<sequence>MKKGIMKKGIVSTVLTLSLLAPATGAFAEESRSNYDYNIEESLKLRESEDSEEDALLDLRVPSESRGISAQGIDILSAYGKVLFEADFKVKKNFQLPYTVRIKDSDNDSIRIMTDTERYTSSNDEFTVLLEAYNDRSESWYIVDRVTCKVGQKMYEHFYDLKTYEEYRLTIKGNVQGTITVFQQTR</sequence>
<accession>A0A0K2CMZ5</accession>
<gene>
    <name evidence="1" type="ORF">JENST_63</name>
</gene>